<keyword evidence="2" id="KW-1185">Reference proteome</keyword>
<gene>
    <name evidence="1" type="ORF">MRB53_009038</name>
</gene>
<reference evidence="1 2" key="1">
    <citation type="journal article" date="2022" name="Hortic Res">
        <title>A haplotype resolved chromosomal level avocado genome allows analysis of novel avocado genes.</title>
        <authorList>
            <person name="Nath O."/>
            <person name="Fletcher S.J."/>
            <person name="Hayward A."/>
            <person name="Shaw L.M."/>
            <person name="Masouleh A.K."/>
            <person name="Furtado A."/>
            <person name="Henry R.J."/>
            <person name="Mitter N."/>
        </authorList>
    </citation>
    <scope>NUCLEOTIDE SEQUENCE [LARGE SCALE GENOMIC DNA]</scope>
    <source>
        <strain evidence="2">cv. Hass</strain>
    </source>
</reference>
<protein>
    <submittedName>
        <fullName evidence="1">Uncharacterized protein</fullName>
    </submittedName>
</protein>
<sequence length="98" mass="10701">MCLRKDGERRGGSAERDGKDEPDNDVFIVGREQRGNCRACIGRLGGGTGWEAGTVEQGCKAGRWRKVKTLEVGAGSLAVARELWRWLGRQGRSAPSTR</sequence>
<comment type="caution">
    <text evidence="1">The sequence shown here is derived from an EMBL/GenBank/DDBJ whole genome shotgun (WGS) entry which is preliminary data.</text>
</comment>
<dbReference type="EMBL" id="CM056811">
    <property type="protein sequence ID" value="KAJ8634771.1"/>
    <property type="molecule type" value="Genomic_DNA"/>
</dbReference>
<evidence type="ECO:0000313" key="2">
    <source>
        <dbReference type="Proteomes" id="UP001234297"/>
    </source>
</evidence>
<proteinExistence type="predicted"/>
<dbReference type="Proteomes" id="UP001234297">
    <property type="component" value="Chromosome 3"/>
</dbReference>
<evidence type="ECO:0000313" key="1">
    <source>
        <dbReference type="EMBL" id="KAJ8634771.1"/>
    </source>
</evidence>
<organism evidence="1 2">
    <name type="scientific">Persea americana</name>
    <name type="common">Avocado</name>
    <dbReference type="NCBI Taxonomy" id="3435"/>
    <lineage>
        <taxon>Eukaryota</taxon>
        <taxon>Viridiplantae</taxon>
        <taxon>Streptophyta</taxon>
        <taxon>Embryophyta</taxon>
        <taxon>Tracheophyta</taxon>
        <taxon>Spermatophyta</taxon>
        <taxon>Magnoliopsida</taxon>
        <taxon>Magnoliidae</taxon>
        <taxon>Laurales</taxon>
        <taxon>Lauraceae</taxon>
        <taxon>Persea</taxon>
    </lineage>
</organism>
<accession>A0ACC2LMY6</accession>
<name>A0ACC2LMY6_PERAE</name>